<dbReference type="RefSeq" id="WP_150973676.1">
    <property type="nucleotide sequence ID" value="NZ_VZDO01000026.1"/>
</dbReference>
<evidence type="ECO:0000313" key="6">
    <source>
        <dbReference type="Proteomes" id="UP000432089"/>
    </source>
</evidence>
<dbReference type="GO" id="GO:0071949">
    <property type="term" value="F:FAD binding"/>
    <property type="evidence" value="ECO:0007669"/>
    <property type="project" value="InterPro"/>
</dbReference>
<keyword evidence="5" id="KW-0503">Monooxygenase</keyword>
<dbReference type="Pfam" id="PF01494">
    <property type="entry name" value="FAD_binding_3"/>
    <property type="match status" value="1"/>
</dbReference>
<sequence>MSDPQVLIVGAGPTGLVLALRLARHGIPFHIVAKAAGPGEASRAMVVHARTLEFYAQMGFADEVVAKGIRMERARFHEGTRELAMLSFKDVGTGMSPYPFVLCYPQDDHERFLAERLRGFGAAIEWDTELISLEQDGERVRVVLRRDGREEAVEVPYLCGCDGAHTATRRELGFDFPGGTYDQLFFVADVAIDGPFQTDLHMHLGERSLVLMLPVRSSGMQRLIGVVPPMLSGRNDFGFDDVRPYAEDLLGIRVATVNWFSTYRVHHRVAAHFRSNRVFIAGDAGHLHSPAGGQGMNTGIGDAVNLSWKLAHLVQGRISPDILDTFEAERIVFARKLVETTDRAFQGMVGEGWTSRVLRDWIMPHLMPVATHLPAVRRALFATLSQTRIAYRDSAISEGKVGGVSGGDRLPWTGDNYASLDGRDWGLHVYGEPSREVETAAAAHDIVVRAYPWEEAAERSGFKRDALYLVRPDGHVALANAEQDATVLDRFAERWQIGSPSAFEGQGA</sequence>
<dbReference type="InterPro" id="IPR050641">
    <property type="entry name" value="RIFMO-like"/>
</dbReference>
<dbReference type="EMBL" id="VZDO01000026">
    <property type="protein sequence ID" value="KAB0676082.1"/>
    <property type="molecule type" value="Genomic_DNA"/>
</dbReference>
<comment type="caution">
    <text evidence="5">The sequence shown here is derived from an EMBL/GenBank/DDBJ whole genome shotgun (WGS) entry which is preliminary data.</text>
</comment>
<keyword evidence="2" id="KW-0285">Flavoprotein</keyword>
<dbReference type="GO" id="GO:0016709">
    <property type="term" value="F:oxidoreductase activity, acting on paired donors, with incorporation or reduction of molecular oxygen, NAD(P)H as one donor, and incorporation of one atom of oxygen"/>
    <property type="evidence" value="ECO:0007669"/>
    <property type="project" value="UniProtKB-ARBA"/>
</dbReference>
<dbReference type="PANTHER" id="PTHR43004:SF19">
    <property type="entry name" value="BINDING MONOOXYGENASE, PUTATIVE (JCVI)-RELATED"/>
    <property type="match status" value="1"/>
</dbReference>
<keyword evidence="3" id="KW-0274">FAD</keyword>
<keyword evidence="5" id="KW-0560">Oxidoreductase</keyword>
<accession>A0A7V7TUI2</accession>
<organism evidence="5 6">
    <name type="scientific">Plantimonas leprariae</name>
    <dbReference type="NCBI Taxonomy" id="2615207"/>
    <lineage>
        <taxon>Bacteria</taxon>
        <taxon>Pseudomonadati</taxon>
        <taxon>Pseudomonadota</taxon>
        <taxon>Alphaproteobacteria</taxon>
        <taxon>Hyphomicrobiales</taxon>
        <taxon>Aurantimonadaceae</taxon>
        <taxon>Plantimonas</taxon>
    </lineage>
</organism>
<evidence type="ECO:0000256" key="3">
    <source>
        <dbReference type="ARBA" id="ARBA00022827"/>
    </source>
</evidence>
<dbReference type="Gene3D" id="3.40.30.120">
    <property type="match status" value="1"/>
</dbReference>
<evidence type="ECO:0000313" key="5">
    <source>
        <dbReference type="EMBL" id="KAB0676082.1"/>
    </source>
</evidence>
<dbReference type="AlphaFoldDB" id="A0A7V7TUI2"/>
<protein>
    <submittedName>
        <fullName evidence="5">Monooxygenase</fullName>
    </submittedName>
</protein>
<dbReference type="InterPro" id="IPR002938">
    <property type="entry name" value="FAD-bd"/>
</dbReference>
<dbReference type="PRINTS" id="PR00420">
    <property type="entry name" value="RNGMNOXGNASE"/>
</dbReference>
<evidence type="ECO:0000259" key="4">
    <source>
        <dbReference type="Pfam" id="PF01494"/>
    </source>
</evidence>
<dbReference type="InterPro" id="IPR036188">
    <property type="entry name" value="FAD/NAD-bd_sf"/>
</dbReference>
<dbReference type="PANTHER" id="PTHR43004">
    <property type="entry name" value="TRK SYSTEM POTASSIUM UPTAKE PROTEIN"/>
    <property type="match status" value="1"/>
</dbReference>
<feature type="domain" description="FAD-binding" evidence="4">
    <location>
        <begin position="5"/>
        <end position="340"/>
    </location>
</feature>
<comment type="cofactor">
    <cofactor evidence="1">
        <name>FAD</name>
        <dbReference type="ChEBI" id="CHEBI:57692"/>
    </cofactor>
</comment>
<reference evidence="5 6" key="1">
    <citation type="submission" date="2019-09" db="EMBL/GenBank/DDBJ databases">
        <title>YIM 132180 draft genome.</title>
        <authorList>
            <person name="Zhang K."/>
        </authorList>
    </citation>
    <scope>NUCLEOTIDE SEQUENCE [LARGE SCALE GENOMIC DNA]</scope>
    <source>
        <strain evidence="5 6">YIM 132180</strain>
    </source>
</reference>
<keyword evidence="6" id="KW-1185">Reference proteome</keyword>
<evidence type="ECO:0000256" key="2">
    <source>
        <dbReference type="ARBA" id="ARBA00022630"/>
    </source>
</evidence>
<evidence type="ECO:0000256" key="1">
    <source>
        <dbReference type="ARBA" id="ARBA00001974"/>
    </source>
</evidence>
<dbReference type="Gene3D" id="3.50.50.60">
    <property type="entry name" value="FAD/NAD(P)-binding domain"/>
    <property type="match status" value="1"/>
</dbReference>
<name>A0A7V7TUI2_9HYPH</name>
<gene>
    <name evidence="5" type="ORF">F6X38_22030</name>
</gene>
<dbReference type="SUPFAM" id="SSF51905">
    <property type="entry name" value="FAD/NAD(P)-binding domain"/>
    <property type="match status" value="1"/>
</dbReference>
<proteinExistence type="predicted"/>
<dbReference type="Gene3D" id="3.30.70.2450">
    <property type="match status" value="1"/>
</dbReference>
<dbReference type="Proteomes" id="UP000432089">
    <property type="component" value="Unassembled WGS sequence"/>
</dbReference>